<comment type="caution">
    <text evidence="2">The sequence shown here is derived from an EMBL/GenBank/DDBJ whole genome shotgun (WGS) entry which is preliminary data.</text>
</comment>
<reference evidence="2" key="1">
    <citation type="journal article" date="2019" name="Sci. Rep.">
        <title>Draft genome of Tanacetum cinerariifolium, the natural source of mosquito coil.</title>
        <authorList>
            <person name="Yamashiro T."/>
            <person name="Shiraishi A."/>
            <person name="Satake H."/>
            <person name="Nakayama K."/>
        </authorList>
    </citation>
    <scope>NUCLEOTIDE SEQUENCE</scope>
</reference>
<feature type="non-terminal residue" evidence="2">
    <location>
        <position position="1"/>
    </location>
</feature>
<dbReference type="AlphaFoldDB" id="A0A699QFH3"/>
<dbReference type="EMBL" id="BKCJ011017033">
    <property type="protein sequence ID" value="GFC67777.1"/>
    <property type="molecule type" value="Genomic_DNA"/>
</dbReference>
<feature type="region of interest" description="Disordered" evidence="1">
    <location>
        <begin position="68"/>
        <end position="119"/>
    </location>
</feature>
<organism evidence="2">
    <name type="scientific">Tanacetum cinerariifolium</name>
    <name type="common">Dalmatian daisy</name>
    <name type="synonym">Chrysanthemum cinerariifolium</name>
    <dbReference type="NCBI Taxonomy" id="118510"/>
    <lineage>
        <taxon>Eukaryota</taxon>
        <taxon>Viridiplantae</taxon>
        <taxon>Streptophyta</taxon>
        <taxon>Embryophyta</taxon>
        <taxon>Tracheophyta</taxon>
        <taxon>Spermatophyta</taxon>
        <taxon>Magnoliopsida</taxon>
        <taxon>eudicotyledons</taxon>
        <taxon>Gunneridae</taxon>
        <taxon>Pentapetalae</taxon>
        <taxon>asterids</taxon>
        <taxon>campanulids</taxon>
        <taxon>Asterales</taxon>
        <taxon>Asteraceae</taxon>
        <taxon>Asteroideae</taxon>
        <taxon>Anthemideae</taxon>
        <taxon>Anthemidinae</taxon>
        <taxon>Tanacetum</taxon>
    </lineage>
</organism>
<evidence type="ECO:0000313" key="2">
    <source>
        <dbReference type="EMBL" id="GFC67777.1"/>
    </source>
</evidence>
<name>A0A699QFH3_TANCI</name>
<sequence>PVVIREPDAGRIQLLPDVQGKGKEKDVDEQAAHDLLTLLTPKNKSPVDQFIFQRCTPMLTKAFGHAESPSLDAELAPTNSEIEFDNAASKINTGHQDEGHARPNPGDHDEGQAGPNPGV</sequence>
<protein>
    <submittedName>
        <fullName evidence="2">Uncharacterized protein</fullName>
    </submittedName>
</protein>
<accession>A0A699QFH3</accession>
<proteinExistence type="predicted"/>
<gene>
    <name evidence="2" type="ORF">Tci_839747</name>
</gene>
<evidence type="ECO:0000256" key="1">
    <source>
        <dbReference type="SAM" id="MobiDB-lite"/>
    </source>
</evidence>
<feature type="compositionally biased region" description="Basic and acidic residues" evidence="1">
    <location>
        <begin position="95"/>
        <end position="111"/>
    </location>
</feature>